<accession>A0A2K3JX29</accession>
<name>A0A2K3JX29_TRIPR</name>
<dbReference type="AlphaFoldDB" id="A0A2K3JX29"/>
<protein>
    <submittedName>
        <fullName evidence="1">Uncharacterized protein</fullName>
    </submittedName>
</protein>
<feature type="non-terminal residue" evidence="1">
    <location>
        <position position="1"/>
    </location>
</feature>
<reference evidence="1 2" key="1">
    <citation type="journal article" date="2014" name="Am. J. Bot.">
        <title>Genome assembly and annotation for red clover (Trifolium pratense; Fabaceae).</title>
        <authorList>
            <person name="Istvanek J."/>
            <person name="Jaros M."/>
            <person name="Krenek A."/>
            <person name="Repkova J."/>
        </authorList>
    </citation>
    <scope>NUCLEOTIDE SEQUENCE [LARGE SCALE GENOMIC DNA]</scope>
    <source>
        <strain evidence="2">cv. Tatra</strain>
        <tissue evidence="1">Young leaves</tissue>
    </source>
</reference>
<evidence type="ECO:0000313" key="2">
    <source>
        <dbReference type="Proteomes" id="UP000236291"/>
    </source>
</evidence>
<evidence type="ECO:0000313" key="1">
    <source>
        <dbReference type="EMBL" id="PNX58550.1"/>
    </source>
</evidence>
<organism evidence="1 2">
    <name type="scientific">Trifolium pratense</name>
    <name type="common">Red clover</name>
    <dbReference type="NCBI Taxonomy" id="57577"/>
    <lineage>
        <taxon>Eukaryota</taxon>
        <taxon>Viridiplantae</taxon>
        <taxon>Streptophyta</taxon>
        <taxon>Embryophyta</taxon>
        <taxon>Tracheophyta</taxon>
        <taxon>Spermatophyta</taxon>
        <taxon>Magnoliopsida</taxon>
        <taxon>eudicotyledons</taxon>
        <taxon>Gunneridae</taxon>
        <taxon>Pentapetalae</taxon>
        <taxon>rosids</taxon>
        <taxon>fabids</taxon>
        <taxon>Fabales</taxon>
        <taxon>Fabaceae</taxon>
        <taxon>Papilionoideae</taxon>
        <taxon>50 kb inversion clade</taxon>
        <taxon>NPAAA clade</taxon>
        <taxon>Hologalegina</taxon>
        <taxon>IRL clade</taxon>
        <taxon>Trifolieae</taxon>
        <taxon>Trifolium</taxon>
    </lineage>
</organism>
<sequence>AAGAVVVCELWSLPPTPGIFSFTLSFTPFFFLLPPCPSSSD</sequence>
<gene>
    <name evidence="1" type="ORF">L195_g059248</name>
</gene>
<dbReference type="Proteomes" id="UP000236291">
    <property type="component" value="Unassembled WGS sequence"/>
</dbReference>
<comment type="caution">
    <text evidence="1">The sequence shown here is derived from an EMBL/GenBank/DDBJ whole genome shotgun (WGS) entry which is preliminary data.</text>
</comment>
<proteinExistence type="predicted"/>
<dbReference type="EMBL" id="ASHM01128187">
    <property type="protein sequence ID" value="PNX58550.1"/>
    <property type="molecule type" value="Genomic_DNA"/>
</dbReference>
<reference evidence="1 2" key="2">
    <citation type="journal article" date="2017" name="Front. Plant Sci.">
        <title>Gene Classification and Mining of Molecular Markers Useful in Red Clover (Trifolium pratense) Breeding.</title>
        <authorList>
            <person name="Istvanek J."/>
            <person name="Dluhosova J."/>
            <person name="Dluhos P."/>
            <person name="Patkova L."/>
            <person name="Nedelnik J."/>
            <person name="Repkova J."/>
        </authorList>
    </citation>
    <scope>NUCLEOTIDE SEQUENCE [LARGE SCALE GENOMIC DNA]</scope>
    <source>
        <strain evidence="2">cv. Tatra</strain>
        <tissue evidence="1">Young leaves</tissue>
    </source>
</reference>